<dbReference type="OrthoDB" id="10326041at2759"/>
<sequence>MLGLDAEAGRAPICPSRHLHGRARLKFSAHRFDIRLLHSVSVATLNAFSYTPLPTTAFSGKSTGKRYETTESASSPAWARSGETLPILCIPDPSLNTHFYLYCPQSAVRCQPRDDYGRPVSLVSLACATCGSECLAISA</sequence>
<gene>
    <name evidence="1" type="ORF">IFR04_010033</name>
</gene>
<organism evidence="1 2">
    <name type="scientific">Cadophora malorum</name>
    <dbReference type="NCBI Taxonomy" id="108018"/>
    <lineage>
        <taxon>Eukaryota</taxon>
        <taxon>Fungi</taxon>
        <taxon>Dikarya</taxon>
        <taxon>Ascomycota</taxon>
        <taxon>Pezizomycotina</taxon>
        <taxon>Leotiomycetes</taxon>
        <taxon>Helotiales</taxon>
        <taxon>Ploettnerulaceae</taxon>
        <taxon>Cadophora</taxon>
    </lineage>
</organism>
<evidence type="ECO:0000313" key="2">
    <source>
        <dbReference type="Proteomes" id="UP000664132"/>
    </source>
</evidence>
<reference evidence="1" key="1">
    <citation type="submission" date="2021-02" db="EMBL/GenBank/DDBJ databases">
        <title>Genome sequence Cadophora malorum strain M34.</title>
        <authorList>
            <person name="Stefanovic E."/>
            <person name="Vu D."/>
            <person name="Scully C."/>
            <person name="Dijksterhuis J."/>
            <person name="Roader J."/>
            <person name="Houbraken J."/>
        </authorList>
    </citation>
    <scope>NUCLEOTIDE SEQUENCE</scope>
    <source>
        <strain evidence="1">M34</strain>
    </source>
</reference>
<dbReference type="EMBL" id="JAFJYH010000173">
    <property type="protein sequence ID" value="KAG4416837.1"/>
    <property type="molecule type" value="Genomic_DNA"/>
</dbReference>
<proteinExistence type="predicted"/>
<dbReference type="AlphaFoldDB" id="A0A8H7TCV7"/>
<evidence type="ECO:0000313" key="1">
    <source>
        <dbReference type="EMBL" id="KAG4416837.1"/>
    </source>
</evidence>
<protein>
    <submittedName>
        <fullName evidence="1">Uncharacterized protein</fullName>
    </submittedName>
</protein>
<comment type="caution">
    <text evidence="1">The sequence shown here is derived from an EMBL/GenBank/DDBJ whole genome shotgun (WGS) entry which is preliminary data.</text>
</comment>
<keyword evidence="2" id="KW-1185">Reference proteome</keyword>
<dbReference type="Proteomes" id="UP000664132">
    <property type="component" value="Unassembled WGS sequence"/>
</dbReference>
<name>A0A8H7TCV7_9HELO</name>
<accession>A0A8H7TCV7</accession>